<dbReference type="AlphaFoldDB" id="A0A1F7XLD9"/>
<accession>A0A1F7XLD9</accession>
<sequence length="190" mass="21029">MKIIEFIKKRKLILILVLVLTAWIANSILSRIPERPQGPGEPGVSYRNLVPGVSSRSDVIEKMGNPVDQAAKGEEILLSFKSTSPTRTHEAIVDSGNTLSFIKEIVSVNDDKHIADITSQHGEAPHTLYGPHSINGFDLFVYPDKGLAYIGNPYGTQGTILEIWYFPPTTIENFKSTWAPGYSNTYQPSQ</sequence>
<dbReference type="STRING" id="1802485.A2V97_03505"/>
<proteinExistence type="predicted"/>
<reference evidence="1 2" key="1">
    <citation type="journal article" date="2016" name="Nat. Commun.">
        <title>Thousands of microbial genomes shed light on interconnected biogeochemical processes in an aquifer system.</title>
        <authorList>
            <person name="Anantharaman K."/>
            <person name="Brown C.T."/>
            <person name="Hug L.A."/>
            <person name="Sharon I."/>
            <person name="Castelle C.J."/>
            <person name="Probst A.J."/>
            <person name="Thomas B.C."/>
            <person name="Singh A."/>
            <person name="Wilkins M.J."/>
            <person name="Karaoz U."/>
            <person name="Brodie E.L."/>
            <person name="Williams K.H."/>
            <person name="Hubbard S.S."/>
            <person name="Banfield J.F."/>
        </authorList>
    </citation>
    <scope>NUCLEOTIDE SEQUENCE [LARGE SCALE GENOMIC DNA]</scope>
</reference>
<evidence type="ECO:0000313" key="1">
    <source>
        <dbReference type="EMBL" id="OGM15810.1"/>
    </source>
</evidence>
<dbReference type="Proteomes" id="UP000177382">
    <property type="component" value="Unassembled WGS sequence"/>
</dbReference>
<comment type="caution">
    <text evidence="1">The sequence shown here is derived from an EMBL/GenBank/DDBJ whole genome shotgun (WGS) entry which is preliminary data.</text>
</comment>
<evidence type="ECO:0000313" key="2">
    <source>
        <dbReference type="Proteomes" id="UP000177382"/>
    </source>
</evidence>
<organism evidence="1 2">
    <name type="scientific">Candidatus Woesebacteria bacterium RBG_16_42_24</name>
    <dbReference type="NCBI Taxonomy" id="1802485"/>
    <lineage>
        <taxon>Bacteria</taxon>
        <taxon>Candidatus Woeseibacteriota</taxon>
    </lineage>
</organism>
<gene>
    <name evidence="1" type="ORF">A2V97_03505</name>
</gene>
<name>A0A1F7XLD9_9BACT</name>
<dbReference type="EMBL" id="MGFX01000001">
    <property type="protein sequence ID" value="OGM15810.1"/>
    <property type="molecule type" value="Genomic_DNA"/>
</dbReference>
<protein>
    <submittedName>
        <fullName evidence="1">Uncharacterized protein</fullName>
    </submittedName>
</protein>